<evidence type="ECO:0000256" key="1">
    <source>
        <dbReference type="SAM" id="Coils"/>
    </source>
</evidence>
<evidence type="ECO:0000313" key="2">
    <source>
        <dbReference type="EMBL" id="DAF51507.1"/>
    </source>
</evidence>
<sequence>MTSFDTIETRALAVIEDYKLKKLFDSSIDGFEKYCDGLLMVAVPQFYECLKSLQYNEEARIFIADLDEQEVSILANFFVITWWQRENNNAAQIALKLKTSQAFQFNSEAQNFKEKQNVIDKLREENARQINAYLAANLDSIDL</sequence>
<name>A0A8S5SL14_9CAUD</name>
<keyword evidence="1" id="KW-0175">Coiled coil</keyword>
<feature type="coiled-coil region" evidence="1">
    <location>
        <begin position="105"/>
        <end position="132"/>
    </location>
</feature>
<accession>A0A8S5SL14</accession>
<proteinExistence type="predicted"/>
<dbReference type="EMBL" id="BK032616">
    <property type="protein sequence ID" value="DAF51507.1"/>
    <property type="molecule type" value="Genomic_DNA"/>
</dbReference>
<protein>
    <submittedName>
        <fullName evidence="2">Uncharacterized protein</fullName>
    </submittedName>
</protein>
<reference evidence="2" key="1">
    <citation type="journal article" date="2021" name="Proc. Natl. Acad. Sci. U.S.A.">
        <title>A Catalog of Tens of Thousands of Viruses from Human Metagenomes Reveals Hidden Associations with Chronic Diseases.</title>
        <authorList>
            <person name="Tisza M.J."/>
            <person name="Buck C.B."/>
        </authorList>
    </citation>
    <scope>NUCLEOTIDE SEQUENCE</scope>
    <source>
        <strain evidence="2">CtrCN24</strain>
    </source>
</reference>
<organism evidence="2">
    <name type="scientific">Siphoviridae sp. ctrCN24</name>
    <dbReference type="NCBI Taxonomy" id="2827953"/>
    <lineage>
        <taxon>Viruses</taxon>
        <taxon>Duplodnaviria</taxon>
        <taxon>Heunggongvirae</taxon>
        <taxon>Uroviricota</taxon>
        <taxon>Caudoviricetes</taxon>
    </lineage>
</organism>